<dbReference type="Proteomes" id="UP000886687">
    <property type="component" value="Unassembled WGS sequence"/>
</dbReference>
<dbReference type="EMBL" id="JAEPDI010000002">
    <property type="protein sequence ID" value="MCG7938134.1"/>
    <property type="molecule type" value="Genomic_DNA"/>
</dbReference>
<accession>A0A9E4N048</accession>
<dbReference type="AlphaFoldDB" id="A0A9E4N048"/>
<evidence type="ECO:0000313" key="2">
    <source>
        <dbReference type="EMBL" id="MCG7938134.1"/>
    </source>
</evidence>
<evidence type="ECO:0000256" key="1">
    <source>
        <dbReference type="SAM" id="MobiDB-lite"/>
    </source>
</evidence>
<protein>
    <submittedName>
        <fullName evidence="2">Uncharacterized protein</fullName>
    </submittedName>
</protein>
<evidence type="ECO:0000313" key="3">
    <source>
        <dbReference type="Proteomes" id="UP000886687"/>
    </source>
</evidence>
<proteinExistence type="predicted"/>
<name>A0A9E4N048_9GAMM</name>
<reference evidence="2" key="1">
    <citation type="journal article" date="2021" name="Proc. Natl. Acad. Sci. U.S.A.">
        <title>Global biogeography of chemosynthetic symbionts reveals both localized and globally distributed symbiont groups. .</title>
        <authorList>
            <person name="Osvatic J.T."/>
            <person name="Wilkins L.G.E."/>
            <person name="Leibrecht L."/>
            <person name="Leray M."/>
            <person name="Zauner S."/>
            <person name="Polzin J."/>
            <person name="Camacho Y."/>
            <person name="Gros O."/>
            <person name="van Gils J.A."/>
            <person name="Eisen J.A."/>
            <person name="Petersen J.M."/>
            <person name="Yuen B."/>
        </authorList>
    </citation>
    <scope>NUCLEOTIDE SEQUENCE</scope>
    <source>
        <strain evidence="2">MAGL173</strain>
    </source>
</reference>
<organism evidence="2 3">
    <name type="scientific">Candidatus Thiodiazotropha lotti</name>
    <dbReference type="NCBI Taxonomy" id="2792787"/>
    <lineage>
        <taxon>Bacteria</taxon>
        <taxon>Pseudomonadati</taxon>
        <taxon>Pseudomonadota</taxon>
        <taxon>Gammaproteobacteria</taxon>
        <taxon>Chromatiales</taxon>
        <taxon>Sedimenticolaceae</taxon>
        <taxon>Candidatus Thiodiazotropha</taxon>
    </lineage>
</organism>
<feature type="region of interest" description="Disordered" evidence="1">
    <location>
        <begin position="30"/>
        <end position="58"/>
    </location>
</feature>
<sequence>MAQIFDMRRLHQGCGESLQSELLVMAKAGRQQSSINREAQKQRLKSAHQMQKRERFWG</sequence>
<comment type="caution">
    <text evidence="2">The sequence shown here is derived from an EMBL/GenBank/DDBJ whole genome shotgun (WGS) entry which is preliminary data.</text>
</comment>
<gene>
    <name evidence="2" type="ORF">JAZ04_04650</name>
</gene>